<accession>A0AAV7FCN9</accession>
<feature type="region of interest" description="Disordered" evidence="1">
    <location>
        <begin position="1"/>
        <end position="31"/>
    </location>
</feature>
<name>A0AAV7FCN9_ARIFI</name>
<dbReference type="EMBL" id="JAINDJ010000002">
    <property type="protein sequence ID" value="KAG9457945.1"/>
    <property type="molecule type" value="Genomic_DNA"/>
</dbReference>
<evidence type="ECO:0000256" key="1">
    <source>
        <dbReference type="SAM" id="MobiDB-lite"/>
    </source>
</evidence>
<gene>
    <name evidence="2" type="ORF">H6P81_002453</name>
</gene>
<reference evidence="2 3" key="1">
    <citation type="submission" date="2021-07" db="EMBL/GenBank/DDBJ databases">
        <title>The Aristolochia fimbriata genome: insights into angiosperm evolution, floral development and chemical biosynthesis.</title>
        <authorList>
            <person name="Jiao Y."/>
        </authorList>
    </citation>
    <scope>NUCLEOTIDE SEQUENCE [LARGE SCALE GENOMIC DNA]</scope>
    <source>
        <strain evidence="2">IBCAS-2021</strain>
        <tissue evidence="2">Leaf</tissue>
    </source>
</reference>
<sequence length="303" mass="34539">MSAGPTGDDMAVRGVTHRGERRSPNSTQTTSGLARNFLPFRTITLNFHQFTKLPLNSIARKITNFSIGCGWWMTGFRFSKRIYCIIRQRRRKEEEEREERSSCGRGSLKYFFFFFQMAEDINGTVVLGLEEARLWLPAHVLDEPSDPDWQQRRRPPPEKAPPQNYDHSFTKPGWKLRHKPKFPANRARGGPGMQAVFLDSGQKSCGTGFFLPRQAGQINRKTGCSPVLLPCRVVQALNLDVHSLGTPLSPQREVAEKNNNEVELASNKNFDDITPENRFQKGDVFSKSYGASPEIFLPKEWSY</sequence>
<feature type="region of interest" description="Disordered" evidence="1">
    <location>
        <begin position="145"/>
        <end position="178"/>
    </location>
</feature>
<organism evidence="2 3">
    <name type="scientific">Aristolochia fimbriata</name>
    <name type="common">White veined hardy Dutchman's pipe vine</name>
    <dbReference type="NCBI Taxonomy" id="158543"/>
    <lineage>
        <taxon>Eukaryota</taxon>
        <taxon>Viridiplantae</taxon>
        <taxon>Streptophyta</taxon>
        <taxon>Embryophyta</taxon>
        <taxon>Tracheophyta</taxon>
        <taxon>Spermatophyta</taxon>
        <taxon>Magnoliopsida</taxon>
        <taxon>Magnoliidae</taxon>
        <taxon>Piperales</taxon>
        <taxon>Aristolochiaceae</taxon>
        <taxon>Aristolochia</taxon>
    </lineage>
</organism>
<dbReference type="AlphaFoldDB" id="A0AAV7FCN9"/>
<dbReference type="Proteomes" id="UP000825729">
    <property type="component" value="Unassembled WGS sequence"/>
</dbReference>
<evidence type="ECO:0000313" key="2">
    <source>
        <dbReference type="EMBL" id="KAG9457945.1"/>
    </source>
</evidence>
<dbReference type="PANTHER" id="PTHR33356">
    <property type="entry name" value="TIP41-LIKE PROTEIN"/>
    <property type="match status" value="1"/>
</dbReference>
<protein>
    <submittedName>
        <fullName evidence="2">Uncharacterized protein</fullName>
    </submittedName>
</protein>
<dbReference type="PANTHER" id="PTHR33356:SF13">
    <property type="entry name" value="DUF4005 DOMAIN-CONTAINING PROTEIN"/>
    <property type="match status" value="1"/>
</dbReference>
<keyword evidence="3" id="KW-1185">Reference proteome</keyword>
<evidence type="ECO:0000313" key="3">
    <source>
        <dbReference type="Proteomes" id="UP000825729"/>
    </source>
</evidence>
<proteinExistence type="predicted"/>
<comment type="caution">
    <text evidence="2">The sequence shown here is derived from an EMBL/GenBank/DDBJ whole genome shotgun (WGS) entry which is preliminary data.</text>
</comment>